<dbReference type="GO" id="GO:0032259">
    <property type="term" value="P:methylation"/>
    <property type="evidence" value="ECO:0007669"/>
    <property type="project" value="UniProtKB-KW"/>
</dbReference>
<dbReference type="AlphaFoldDB" id="A0A067SR68"/>
<evidence type="ECO:0000256" key="2">
    <source>
        <dbReference type="ARBA" id="ARBA00022679"/>
    </source>
</evidence>
<keyword evidence="6" id="KW-1185">Reference proteome</keyword>
<dbReference type="CDD" id="cd02440">
    <property type="entry name" value="AdoMet_MTases"/>
    <property type="match status" value="1"/>
</dbReference>
<sequence length="252" mass="28680">MSEAVFQYIHRGDSPPGITFYEWLQLSEQQERRKVMMRAMISMNTVLGSLAALHGLYSWSQTRSVCDVGSGMGGFSRSLLEISPNVHVAQFDLPKTIAIAKQHWKNDFADRVTFVSGDFFEEIPAKNCDIYYLRNILHNWTDEKAVKILESVRQAMGSHSRVLVHDHVLRHMSPMTGSDADGLDTAPKPLLPNYGAGQIRVYHQDLTMMMMYNTRERTTTEIINLGKRARLCVFKIFDLAEMCLVEFGVAEE</sequence>
<dbReference type="Pfam" id="PF00891">
    <property type="entry name" value="Methyltransf_2"/>
    <property type="match status" value="1"/>
</dbReference>
<dbReference type="InterPro" id="IPR016461">
    <property type="entry name" value="COMT-like"/>
</dbReference>
<keyword evidence="2" id="KW-0808">Transferase</keyword>
<dbReference type="EMBL" id="KL142388">
    <property type="protein sequence ID" value="KDR72502.1"/>
    <property type="molecule type" value="Genomic_DNA"/>
</dbReference>
<keyword evidence="1" id="KW-0489">Methyltransferase</keyword>
<proteinExistence type="predicted"/>
<dbReference type="STRING" id="685588.A0A067SR68"/>
<dbReference type="Proteomes" id="UP000027222">
    <property type="component" value="Unassembled WGS sequence"/>
</dbReference>
<dbReference type="HOGENOM" id="CLU_005533_6_0_1"/>
<dbReference type="Gene3D" id="3.40.50.150">
    <property type="entry name" value="Vaccinia Virus protein VP39"/>
    <property type="match status" value="1"/>
</dbReference>
<evidence type="ECO:0000259" key="4">
    <source>
        <dbReference type="Pfam" id="PF00891"/>
    </source>
</evidence>
<dbReference type="InterPro" id="IPR001077">
    <property type="entry name" value="COMT_C"/>
</dbReference>
<dbReference type="GO" id="GO:0008171">
    <property type="term" value="F:O-methyltransferase activity"/>
    <property type="evidence" value="ECO:0007669"/>
    <property type="project" value="InterPro"/>
</dbReference>
<dbReference type="PROSITE" id="PS51683">
    <property type="entry name" value="SAM_OMT_II"/>
    <property type="match status" value="1"/>
</dbReference>
<feature type="domain" description="O-methyltransferase C-terminal" evidence="4">
    <location>
        <begin position="17"/>
        <end position="171"/>
    </location>
</feature>
<name>A0A067SR68_GALM3</name>
<dbReference type="PANTHER" id="PTHR43712:SF2">
    <property type="entry name" value="O-METHYLTRANSFERASE CICE"/>
    <property type="match status" value="1"/>
</dbReference>
<protein>
    <recommendedName>
        <fullName evidence="4">O-methyltransferase C-terminal domain-containing protein</fullName>
    </recommendedName>
</protein>
<organism evidence="5 6">
    <name type="scientific">Galerina marginata (strain CBS 339.88)</name>
    <dbReference type="NCBI Taxonomy" id="685588"/>
    <lineage>
        <taxon>Eukaryota</taxon>
        <taxon>Fungi</taxon>
        <taxon>Dikarya</taxon>
        <taxon>Basidiomycota</taxon>
        <taxon>Agaricomycotina</taxon>
        <taxon>Agaricomycetes</taxon>
        <taxon>Agaricomycetidae</taxon>
        <taxon>Agaricales</taxon>
        <taxon>Agaricineae</taxon>
        <taxon>Strophariaceae</taxon>
        <taxon>Galerina</taxon>
    </lineage>
</organism>
<keyword evidence="3" id="KW-0949">S-adenosyl-L-methionine</keyword>
<dbReference type="InterPro" id="IPR029063">
    <property type="entry name" value="SAM-dependent_MTases_sf"/>
</dbReference>
<dbReference type="OrthoDB" id="1606438at2759"/>
<accession>A0A067SR68</accession>
<evidence type="ECO:0000256" key="1">
    <source>
        <dbReference type="ARBA" id="ARBA00022603"/>
    </source>
</evidence>
<evidence type="ECO:0000256" key="3">
    <source>
        <dbReference type="ARBA" id="ARBA00022691"/>
    </source>
</evidence>
<evidence type="ECO:0000313" key="6">
    <source>
        <dbReference type="Proteomes" id="UP000027222"/>
    </source>
</evidence>
<gene>
    <name evidence="5" type="ORF">GALMADRAFT_142824</name>
</gene>
<dbReference type="SUPFAM" id="SSF53335">
    <property type="entry name" value="S-adenosyl-L-methionine-dependent methyltransferases"/>
    <property type="match status" value="1"/>
</dbReference>
<reference evidence="6" key="1">
    <citation type="journal article" date="2014" name="Proc. Natl. Acad. Sci. U.S.A.">
        <title>Extensive sampling of basidiomycete genomes demonstrates inadequacy of the white-rot/brown-rot paradigm for wood decay fungi.</title>
        <authorList>
            <person name="Riley R."/>
            <person name="Salamov A.A."/>
            <person name="Brown D.W."/>
            <person name="Nagy L.G."/>
            <person name="Floudas D."/>
            <person name="Held B.W."/>
            <person name="Levasseur A."/>
            <person name="Lombard V."/>
            <person name="Morin E."/>
            <person name="Otillar R."/>
            <person name="Lindquist E.A."/>
            <person name="Sun H."/>
            <person name="LaButti K.M."/>
            <person name="Schmutz J."/>
            <person name="Jabbour D."/>
            <person name="Luo H."/>
            <person name="Baker S.E."/>
            <person name="Pisabarro A.G."/>
            <person name="Walton J.D."/>
            <person name="Blanchette R.A."/>
            <person name="Henrissat B."/>
            <person name="Martin F."/>
            <person name="Cullen D."/>
            <person name="Hibbett D.S."/>
            <person name="Grigoriev I.V."/>
        </authorList>
    </citation>
    <scope>NUCLEOTIDE SEQUENCE [LARGE SCALE GENOMIC DNA]</scope>
    <source>
        <strain evidence="6">CBS 339.88</strain>
    </source>
</reference>
<dbReference type="PANTHER" id="PTHR43712">
    <property type="entry name" value="PUTATIVE (AFU_ORTHOLOGUE AFUA_4G14580)-RELATED"/>
    <property type="match status" value="1"/>
</dbReference>
<evidence type="ECO:0000313" key="5">
    <source>
        <dbReference type="EMBL" id="KDR72502.1"/>
    </source>
</evidence>